<dbReference type="PANTHER" id="PTHR31250:SF10">
    <property type="entry name" value="IQ DOMAIN-CONTAINING PROTEIN IQM3"/>
    <property type="match status" value="1"/>
</dbReference>
<organism evidence="5 6">
    <name type="scientific">Salix viminalis</name>
    <name type="common">Common osier</name>
    <name type="synonym">Basket willow</name>
    <dbReference type="NCBI Taxonomy" id="40686"/>
    <lineage>
        <taxon>Eukaryota</taxon>
        <taxon>Viridiplantae</taxon>
        <taxon>Streptophyta</taxon>
        <taxon>Embryophyta</taxon>
        <taxon>Tracheophyta</taxon>
        <taxon>Spermatophyta</taxon>
        <taxon>Magnoliopsida</taxon>
        <taxon>eudicotyledons</taxon>
        <taxon>Gunneridae</taxon>
        <taxon>Pentapetalae</taxon>
        <taxon>rosids</taxon>
        <taxon>fabids</taxon>
        <taxon>Malpighiales</taxon>
        <taxon>Salicaceae</taxon>
        <taxon>Saliceae</taxon>
        <taxon>Salix</taxon>
    </lineage>
</organism>
<dbReference type="OrthoDB" id="10512957at2759"/>
<reference evidence="5" key="1">
    <citation type="submission" date="2022-11" db="EMBL/GenBank/DDBJ databases">
        <authorList>
            <person name="Hyden B.L."/>
            <person name="Feng K."/>
            <person name="Yates T."/>
            <person name="Jawdy S."/>
            <person name="Smart L.B."/>
            <person name="Muchero W."/>
        </authorList>
    </citation>
    <scope>NUCLEOTIDE SEQUENCE</scope>
    <source>
        <tissue evidence="5">Shoot tip</tissue>
    </source>
</reference>
<dbReference type="GO" id="GO:0005634">
    <property type="term" value="C:nucleus"/>
    <property type="evidence" value="ECO:0007669"/>
    <property type="project" value="UniProtKB-SubCell"/>
</dbReference>
<keyword evidence="3" id="KW-0963">Cytoplasm</keyword>
<dbReference type="AlphaFoldDB" id="A0A9Q0VJJ3"/>
<protein>
    <submittedName>
        <fullName evidence="5">Uncharacterized protein</fullName>
    </submittedName>
</protein>
<gene>
    <name evidence="5" type="ORF">OIU85_000386</name>
</gene>
<dbReference type="PANTHER" id="PTHR31250">
    <property type="entry name" value="IQ DOMAIN-CONTAINING PROTEIN IQM3"/>
    <property type="match status" value="1"/>
</dbReference>
<dbReference type="Proteomes" id="UP001151529">
    <property type="component" value="Chromosome 16"/>
</dbReference>
<proteinExistence type="predicted"/>
<evidence type="ECO:0000256" key="1">
    <source>
        <dbReference type="ARBA" id="ARBA00004123"/>
    </source>
</evidence>
<accession>A0A9Q0VJJ3</accession>
<name>A0A9Q0VJJ3_SALVM</name>
<dbReference type="EMBL" id="JAPFFL010000001">
    <property type="protein sequence ID" value="KAJ6749747.1"/>
    <property type="molecule type" value="Genomic_DNA"/>
</dbReference>
<keyword evidence="6" id="KW-1185">Reference proteome</keyword>
<evidence type="ECO:0000256" key="4">
    <source>
        <dbReference type="ARBA" id="ARBA00023242"/>
    </source>
</evidence>
<evidence type="ECO:0000256" key="2">
    <source>
        <dbReference type="ARBA" id="ARBA00004496"/>
    </source>
</evidence>
<dbReference type="GO" id="GO:0005737">
    <property type="term" value="C:cytoplasm"/>
    <property type="evidence" value="ECO:0007669"/>
    <property type="project" value="UniProtKB-SubCell"/>
</dbReference>
<dbReference type="InterPro" id="IPR044159">
    <property type="entry name" value="IQM"/>
</dbReference>
<comment type="caution">
    <text evidence="5">The sequence shown here is derived from an EMBL/GenBank/DDBJ whole genome shotgun (WGS) entry which is preliminary data.</text>
</comment>
<evidence type="ECO:0000313" key="5">
    <source>
        <dbReference type="EMBL" id="KAJ6749747.1"/>
    </source>
</evidence>
<reference evidence="5" key="2">
    <citation type="journal article" date="2023" name="Int. J. Mol. Sci.">
        <title>De Novo Assembly and Annotation of 11 Diverse Shrub Willow (Salix) Genomes Reveals Novel Gene Organization in Sex-Linked Regions.</title>
        <authorList>
            <person name="Hyden B."/>
            <person name="Feng K."/>
            <person name="Yates T.B."/>
            <person name="Jawdy S."/>
            <person name="Cereghino C."/>
            <person name="Smart L.B."/>
            <person name="Muchero W."/>
        </authorList>
    </citation>
    <scope>NUCLEOTIDE SEQUENCE [LARGE SCALE GENOMIC DNA]</scope>
    <source>
        <tissue evidence="5">Shoot tip</tissue>
    </source>
</reference>
<keyword evidence="4" id="KW-0539">Nucleus</keyword>
<evidence type="ECO:0000256" key="3">
    <source>
        <dbReference type="ARBA" id="ARBA00022490"/>
    </source>
</evidence>
<evidence type="ECO:0000313" key="6">
    <source>
        <dbReference type="Proteomes" id="UP001151529"/>
    </source>
</evidence>
<comment type="subcellular location">
    <subcellularLocation>
        <location evidence="2">Cytoplasm</location>
    </subcellularLocation>
    <subcellularLocation>
        <location evidence="1">Nucleus</location>
    </subcellularLocation>
</comment>
<sequence>LDVGDGKEVEVEECPRSKLQENSIKYLGPKEREQYECIIIEGRFFHKQSRNLVDTKGKWIFVLSPTRRLNPRKFVLEDLQGHLTADKIPACYQSCRNQKSGQEGQKSSHKNICLDNLCLKDIQSHLEHGEDHQIQIVLDMRDPNKRIHSSESKLENNFTTDSRLFLQCNLMRSRLSDTVLILGRNSGSSSVQLSEI</sequence>
<feature type="non-terminal residue" evidence="5">
    <location>
        <position position="1"/>
    </location>
</feature>